<dbReference type="GO" id="GO:0016491">
    <property type="term" value="F:oxidoreductase activity"/>
    <property type="evidence" value="ECO:0007669"/>
    <property type="project" value="TreeGrafter"/>
</dbReference>
<accession>A0A4S2KPL3</accession>
<comment type="caution">
    <text evidence="2">The sequence shown here is derived from an EMBL/GenBank/DDBJ whole genome shotgun (WGS) entry which is preliminary data.</text>
</comment>
<feature type="signal peptide" evidence="1">
    <location>
        <begin position="1"/>
        <end position="21"/>
    </location>
</feature>
<dbReference type="EMBL" id="SJOL01010506">
    <property type="protein sequence ID" value="TGZ51346.1"/>
    <property type="molecule type" value="Genomic_DNA"/>
</dbReference>
<dbReference type="GO" id="GO:0005788">
    <property type="term" value="C:endoplasmic reticulum lumen"/>
    <property type="evidence" value="ECO:0007669"/>
    <property type="project" value="TreeGrafter"/>
</dbReference>
<protein>
    <recommendedName>
        <fullName evidence="4">Selenoprotein F/M domain-containing protein</fullName>
    </recommendedName>
</protein>
<evidence type="ECO:0000313" key="3">
    <source>
        <dbReference type="Proteomes" id="UP000308267"/>
    </source>
</evidence>
<dbReference type="PANTHER" id="PTHR13077:SF6">
    <property type="entry name" value="SELENOPROTEIN F"/>
    <property type="match status" value="1"/>
</dbReference>
<dbReference type="Proteomes" id="UP000308267">
    <property type="component" value="Unassembled WGS sequence"/>
</dbReference>
<dbReference type="AlphaFoldDB" id="A0A4S2KPL3"/>
<sequence length="81" mass="9095">MISLFRLIVYCFISSIAHVQCADRKACQLLGFTAQLRCGSCKELAKYNLSKIEPDCFDCCEADDAYKVIKRYAKAELVACS</sequence>
<reference evidence="2 3" key="1">
    <citation type="journal article" date="2019" name="BMC Genomics">
        <title>New insights from Opisthorchis felineus genome: update on genomics of the epidemiologically important liver flukes.</title>
        <authorList>
            <person name="Ershov N.I."/>
            <person name="Mordvinov V.A."/>
            <person name="Prokhortchouk E.B."/>
            <person name="Pakharukova M.Y."/>
            <person name="Gunbin K.V."/>
            <person name="Ustyantsev K."/>
            <person name="Genaev M.A."/>
            <person name="Blinov A.G."/>
            <person name="Mazur A."/>
            <person name="Boulygina E."/>
            <person name="Tsygankova S."/>
            <person name="Khrameeva E."/>
            <person name="Chekanov N."/>
            <person name="Fan G."/>
            <person name="Xiao A."/>
            <person name="Zhang H."/>
            <person name="Xu X."/>
            <person name="Yang H."/>
            <person name="Solovyev V."/>
            <person name="Lee S.M."/>
            <person name="Liu X."/>
            <person name="Afonnikov D.A."/>
            <person name="Skryabin K.G."/>
        </authorList>
    </citation>
    <scope>NUCLEOTIDE SEQUENCE [LARGE SCALE GENOMIC DNA]</scope>
    <source>
        <strain evidence="2">AK-0245</strain>
        <tissue evidence="2">Whole organism</tissue>
    </source>
</reference>
<dbReference type="InterPro" id="IPR039992">
    <property type="entry name" value="Sep15_SelM"/>
</dbReference>
<evidence type="ECO:0008006" key="4">
    <source>
        <dbReference type="Google" id="ProtNLM"/>
    </source>
</evidence>
<gene>
    <name evidence="2" type="ORF">CRM22_010749</name>
</gene>
<name>A0A4S2KPL3_OPIFE</name>
<dbReference type="STRING" id="147828.A0A4S2KPL3"/>
<dbReference type="OrthoDB" id="6262918at2759"/>
<proteinExistence type="predicted"/>
<evidence type="ECO:0000256" key="1">
    <source>
        <dbReference type="SAM" id="SignalP"/>
    </source>
</evidence>
<dbReference type="PANTHER" id="PTHR13077">
    <property type="entry name" value="SELENOPROTEIN F"/>
    <property type="match status" value="1"/>
</dbReference>
<keyword evidence="1" id="KW-0732">Signal</keyword>
<organism evidence="2 3">
    <name type="scientific">Opisthorchis felineus</name>
    <dbReference type="NCBI Taxonomy" id="147828"/>
    <lineage>
        <taxon>Eukaryota</taxon>
        <taxon>Metazoa</taxon>
        <taxon>Spiralia</taxon>
        <taxon>Lophotrochozoa</taxon>
        <taxon>Platyhelminthes</taxon>
        <taxon>Trematoda</taxon>
        <taxon>Digenea</taxon>
        <taxon>Opisthorchiida</taxon>
        <taxon>Opisthorchiata</taxon>
        <taxon>Opisthorchiidae</taxon>
        <taxon>Opisthorchis</taxon>
    </lineage>
</organism>
<keyword evidence="3" id="KW-1185">Reference proteome</keyword>
<evidence type="ECO:0000313" key="2">
    <source>
        <dbReference type="EMBL" id="TGZ51346.1"/>
    </source>
</evidence>
<feature type="chain" id="PRO_5020780423" description="Selenoprotein F/M domain-containing protein" evidence="1">
    <location>
        <begin position="22"/>
        <end position="81"/>
    </location>
</feature>